<dbReference type="KEGG" id="psab:PSAB_21935"/>
<evidence type="ECO:0000313" key="7">
    <source>
        <dbReference type="EMBL" id="AHV99276.1"/>
    </source>
</evidence>
<dbReference type="OrthoDB" id="9778870at2"/>
<dbReference type="InterPro" id="IPR050683">
    <property type="entry name" value="Bact_Polysacc_Export_ATP-bd"/>
</dbReference>
<dbReference type="SUPFAM" id="SSF52540">
    <property type="entry name" value="P-loop containing nucleoside triphosphate hydrolases"/>
    <property type="match status" value="1"/>
</dbReference>
<dbReference type="InterPro" id="IPR003439">
    <property type="entry name" value="ABC_transporter-like_ATP-bd"/>
</dbReference>
<dbReference type="AlphaFoldDB" id="X4ZIH7"/>
<dbReference type="GO" id="GO:0005524">
    <property type="term" value="F:ATP binding"/>
    <property type="evidence" value="ECO:0007669"/>
    <property type="project" value="UniProtKB-KW"/>
</dbReference>
<evidence type="ECO:0000256" key="2">
    <source>
        <dbReference type="ARBA" id="ARBA00022448"/>
    </source>
</evidence>
<dbReference type="Pfam" id="PF00005">
    <property type="entry name" value="ABC_tran"/>
    <property type="match status" value="1"/>
</dbReference>
<dbReference type="STRING" id="1268072.PSAB_21935"/>
<dbReference type="Proteomes" id="UP000019772">
    <property type="component" value="Chromosome"/>
</dbReference>
<organism evidence="7 8">
    <name type="scientific">Paenibacillus sabinae T27</name>
    <dbReference type="NCBI Taxonomy" id="1268072"/>
    <lineage>
        <taxon>Bacteria</taxon>
        <taxon>Bacillati</taxon>
        <taxon>Bacillota</taxon>
        <taxon>Bacilli</taxon>
        <taxon>Bacillales</taxon>
        <taxon>Paenibacillaceae</taxon>
        <taxon>Paenibacillus</taxon>
    </lineage>
</organism>
<comment type="similarity">
    <text evidence="1">Belongs to the ABC transporter superfamily.</text>
</comment>
<protein>
    <submittedName>
        <fullName evidence="7">Polysaccharide/polyol phosphate ABC transporter ATPase</fullName>
    </submittedName>
</protein>
<proteinExistence type="inferred from homology"/>
<dbReference type="EMBL" id="CP004078">
    <property type="protein sequence ID" value="AHV99276.1"/>
    <property type="molecule type" value="Genomic_DNA"/>
</dbReference>
<dbReference type="Gene3D" id="2.70.50.60">
    <property type="entry name" value="abc- transporter (atp binding component) like domain"/>
    <property type="match status" value="1"/>
</dbReference>
<dbReference type="CDD" id="cd10147">
    <property type="entry name" value="Wzt_C-like"/>
    <property type="match status" value="1"/>
</dbReference>
<evidence type="ECO:0000256" key="3">
    <source>
        <dbReference type="ARBA" id="ARBA00022741"/>
    </source>
</evidence>
<dbReference type="PATRIC" id="fig|1268072.3.peg.4519"/>
<dbReference type="PROSITE" id="PS50893">
    <property type="entry name" value="ABC_TRANSPORTER_2"/>
    <property type="match status" value="1"/>
</dbReference>
<dbReference type="InterPro" id="IPR029439">
    <property type="entry name" value="Wzt_C"/>
</dbReference>
<dbReference type="Gene3D" id="3.40.50.300">
    <property type="entry name" value="P-loop containing nucleotide triphosphate hydrolases"/>
    <property type="match status" value="1"/>
</dbReference>
<dbReference type="Pfam" id="PF14524">
    <property type="entry name" value="Wzt_C"/>
    <property type="match status" value="1"/>
</dbReference>
<dbReference type="RefSeq" id="WP_025336727.1">
    <property type="nucleotide sequence ID" value="NZ_CP004078.1"/>
</dbReference>
<keyword evidence="3" id="KW-0547">Nucleotide-binding</keyword>
<keyword evidence="4" id="KW-0067">ATP-binding</keyword>
<dbReference type="SMART" id="SM00382">
    <property type="entry name" value="AAA"/>
    <property type="match status" value="1"/>
</dbReference>
<dbReference type="eggNOG" id="COG1134">
    <property type="taxonomic scope" value="Bacteria"/>
</dbReference>
<dbReference type="InterPro" id="IPR027417">
    <property type="entry name" value="P-loop_NTPase"/>
</dbReference>
<dbReference type="CDD" id="cd03220">
    <property type="entry name" value="ABC_KpsT_Wzt"/>
    <property type="match status" value="1"/>
</dbReference>
<dbReference type="GO" id="GO:0016020">
    <property type="term" value="C:membrane"/>
    <property type="evidence" value="ECO:0007669"/>
    <property type="project" value="InterPro"/>
</dbReference>
<sequence>MSSDLAIEVKSLEKVYRIYDKPQDRFNQFFFGKYKNFYTEFSALKDVSFNVRKGQTIAIIGKNGSGKSTVLQIIAGTLNATSGECKVNGKVAALLELGSGFNPEFSGVDNVFLYGSILGISREEMNEKFSSIKDFADIGDFINQPVKTYSSGMYARLAFSVAIHVDPQILIVDEALSVGDVFFQQKCNIYMKEKMKEATKILVTHDMSTVAKMADYVIVLEKGRIVYEGNPLKAIEFYIKSLHNEVFQYNSEASTSFKINHSEWNSVSEKDLSGAMNARIKSYNFKVNNEQYKGYITKGDLLEVSFLFETNRKMGQMIYGYLVNDKYGNSVFGENTLSSEIVIYEVDIGLHEVKFAVVWPEIREGTYTVTLGIGEGDHEFNHVIQCWAHNIISLNNVNPNITIHGLFNNKIIEVAARRVK</sequence>
<keyword evidence="2" id="KW-0813">Transport</keyword>
<reference evidence="7 8" key="1">
    <citation type="journal article" date="2014" name="PLoS Genet.">
        <title>Comparative Genomic Analysis of N2-Fixing and Non-N2-Fixing Paenibacillus spp.: Organization, Evolution and Expression of the Nitrogen Fixation Genes.</title>
        <authorList>
            <person name="Xie J.B."/>
            <person name="Du Z."/>
            <person name="Bai L."/>
            <person name="Tian C."/>
            <person name="Zhang Y."/>
            <person name="Xie J.Y."/>
            <person name="Wang T."/>
            <person name="Liu X."/>
            <person name="Chen X."/>
            <person name="Cheng Q."/>
            <person name="Chen S."/>
            <person name="Li J."/>
        </authorList>
    </citation>
    <scope>NUCLEOTIDE SEQUENCE [LARGE SCALE GENOMIC DNA]</scope>
    <source>
        <strain evidence="7 8">T27</strain>
    </source>
</reference>
<dbReference type="GO" id="GO:0140359">
    <property type="term" value="F:ABC-type transporter activity"/>
    <property type="evidence" value="ECO:0007669"/>
    <property type="project" value="InterPro"/>
</dbReference>
<evidence type="ECO:0000256" key="1">
    <source>
        <dbReference type="ARBA" id="ARBA00005417"/>
    </source>
</evidence>
<dbReference type="InterPro" id="IPR015860">
    <property type="entry name" value="ABC_transpr_TagH-like"/>
</dbReference>
<evidence type="ECO:0000259" key="6">
    <source>
        <dbReference type="PROSITE" id="PS50893"/>
    </source>
</evidence>
<dbReference type="GO" id="GO:0016887">
    <property type="term" value="F:ATP hydrolysis activity"/>
    <property type="evidence" value="ECO:0007669"/>
    <property type="project" value="InterPro"/>
</dbReference>
<dbReference type="PANTHER" id="PTHR46743">
    <property type="entry name" value="TEICHOIC ACIDS EXPORT ATP-BINDING PROTEIN TAGH"/>
    <property type="match status" value="1"/>
</dbReference>
<keyword evidence="5" id="KW-1278">Translocase</keyword>
<feature type="domain" description="ABC transporter" evidence="6">
    <location>
        <begin position="24"/>
        <end position="247"/>
    </location>
</feature>
<dbReference type="InterPro" id="IPR003593">
    <property type="entry name" value="AAA+_ATPase"/>
</dbReference>
<dbReference type="PANTHER" id="PTHR46743:SF2">
    <property type="entry name" value="TEICHOIC ACIDS EXPORT ATP-BINDING PROTEIN TAGH"/>
    <property type="match status" value="1"/>
</dbReference>
<accession>X4ZIH7</accession>
<evidence type="ECO:0000256" key="4">
    <source>
        <dbReference type="ARBA" id="ARBA00022840"/>
    </source>
</evidence>
<dbReference type="HOGENOM" id="CLU_000604_101_1_9"/>
<evidence type="ECO:0000313" key="8">
    <source>
        <dbReference type="Proteomes" id="UP000019772"/>
    </source>
</evidence>
<keyword evidence="8" id="KW-1185">Reference proteome</keyword>
<gene>
    <name evidence="7" type="ORF">PSAB_21935</name>
</gene>
<evidence type="ECO:0000256" key="5">
    <source>
        <dbReference type="ARBA" id="ARBA00022967"/>
    </source>
</evidence>
<name>X4ZIH7_9BACL</name>